<organism evidence="8 9">
    <name type="scientific">Lachancea quebecensis</name>
    <dbReference type="NCBI Taxonomy" id="1654605"/>
    <lineage>
        <taxon>Eukaryota</taxon>
        <taxon>Fungi</taxon>
        <taxon>Dikarya</taxon>
        <taxon>Ascomycota</taxon>
        <taxon>Saccharomycotina</taxon>
        <taxon>Saccharomycetes</taxon>
        <taxon>Saccharomycetales</taxon>
        <taxon>Saccharomycetaceae</taxon>
        <taxon>Lachancea</taxon>
    </lineage>
</organism>
<dbReference type="PRINTS" id="PR00069">
    <property type="entry name" value="ALDKETRDTASE"/>
</dbReference>
<dbReference type="InterPro" id="IPR036812">
    <property type="entry name" value="NAD(P)_OxRdtase_dom_sf"/>
</dbReference>
<evidence type="ECO:0000256" key="2">
    <source>
        <dbReference type="ARBA" id="ARBA00022857"/>
    </source>
</evidence>
<dbReference type="InterPro" id="IPR018170">
    <property type="entry name" value="Aldo/ket_reductase_CS"/>
</dbReference>
<feature type="domain" description="NADP-dependent oxidoreductase" evidence="7">
    <location>
        <begin position="22"/>
        <end position="289"/>
    </location>
</feature>
<dbReference type="PANTHER" id="PTHR43827">
    <property type="entry name" value="2,5-DIKETO-D-GLUCONIC ACID REDUCTASE"/>
    <property type="match status" value="1"/>
</dbReference>
<evidence type="ECO:0000256" key="6">
    <source>
        <dbReference type="PIRSR" id="PIRSR000097-3"/>
    </source>
</evidence>
<dbReference type="InterPro" id="IPR023210">
    <property type="entry name" value="NADP_OxRdtase_dom"/>
</dbReference>
<dbReference type="OrthoDB" id="416253at2759"/>
<feature type="site" description="Lowers pKa of active site Tyr" evidence="6">
    <location>
        <position position="80"/>
    </location>
</feature>
<evidence type="ECO:0000256" key="1">
    <source>
        <dbReference type="ARBA" id="ARBA00007905"/>
    </source>
</evidence>
<evidence type="ECO:0000313" key="8">
    <source>
        <dbReference type="EMBL" id="CUS23848.1"/>
    </source>
</evidence>
<feature type="binding site" evidence="5">
    <location>
        <position position="111"/>
    </location>
    <ligand>
        <name>substrate</name>
    </ligand>
</feature>
<dbReference type="InterPro" id="IPR020471">
    <property type="entry name" value="AKR"/>
</dbReference>
<evidence type="ECO:0000256" key="4">
    <source>
        <dbReference type="PIRSR" id="PIRSR000097-1"/>
    </source>
</evidence>
<keyword evidence="3" id="KW-0560">Oxidoreductase</keyword>
<keyword evidence="2" id="KW-0521">NADP</keyword>
<sequence length="309" mass="34549">MSGPTNSSAVGKLRTGATIPLLGFGTWRSTEEDGYNAVLTALKVGYRHIDTAAVYGNEAAVGRAIRDSGVPRDQLFVTTKLWNTQHRDPRLALDQSLQRLGLDYVDLFLIHWPLPLRTQRITDGNLFTVPTKEDGEPDVDEQWSYVKTWEMMQDLPDTSKTRAVGVSNFSVTQLQNLLAASGTKVIPAVNQVETHPLLPQDKLYKFCSENKILLEAYSPLGSQGSPLVDEPVVKEIASKHNADPAQILISWGIKRGYVILPKPVTPSRIESNFKIVDLSDDDFAKINNIHKEKGEKRINDPEWFHFDDN</sequence>
<evidence type="ECO:0000256" key="5">
    <source>
        <dbReference type="PIRSR" id="PIRSR000097-2"/>
    </source>
</evidence>
<dbReference type="PROSITE" id="PS00798">
    <property type="entry name" value="ALDOKETO_REDUCTASE_1"/>
    <property type="match status" value="1"/>
</dbReference>
<dbReference type="GO" id="GO:0016616">
    <property type="term" value="F:oxidoreductase activity, acting on the CH-OH group of donors, NAD or NADP as acceptor"/>
    <property type="evidence" value="ECO:0007669"/>
    <property type="project" value="UniProtKB-ARBA"/>
</dbReference>
<evidence type="ECO:0000259" key="7">
    <source>
        <dbReference type="Pfam" id="PF00248"/>
    </source>
</evidence>
<name>A0A0P1L2V8_9SACH</name>
<comment type="similarity">
    <text evidence="1">Belongs to the aldo/keto reductase family.</text>
</comment>
<keyword evidence="9" id="KW-1185">Reference proteome</keyword>
<proteinExistence type="inferred from homology"/>
<evidence type="ECO:0000256" key="3">
    <source>
        <dbReference type="ARBA" id="ARBA00023002"/>
    </source>
</evidence>
<dbReference type="Pfam" id="PF00248">
    <property type="entry name" value="Aldo_ket_red"/>
    <property type="match status" value="1"/>
</dbReference>
<dbReference type="PROSITE" id="PS00062">
    <property type="entry name" value="ALDOKETO_REDUCTASE_2"/>
    <property type="match status" value="1"/>
</dbReference>
<dbReference type="PIRSF" id="PIRSF000097">
    <property type="entry name" value="AKR"/>
    <property type="match status" value="1"/>
</dbReference>
<dbReference type="PANTHER" id="PTHR43827:SF3">
    <property type="entry name" value="NADP-DEPENDENT OXIDOREDUCTASE DOMAIN-CONTAINING PROTEIN"/>
    <property type="match status" value="1"/>
</dbReference>
<dbReference type="SUPFAM" id="SSF51430">
    <property type="entry name" value="NAD(P)-linked oxidoreductase"/>
    <property type="match status" value="1"/>
</dbReference>
<protein>
    <submittedName>
        <fullName evidence="8">LAQU0S12e01398g1_1</fullName>
    </submittedName>
</protein>
<evidence type="ECO:0000313" key="9">
    <source>
        <dbReference type="Proteomes" id="UP000236544"/>
    </source>
</evidence>
<dbReference type="Gene3D" id="3.20.20.100">
    <property type="entry name" value="NADP-dependent oxidoreductase domain"/>
    <property type="match status" value="1"/>
</dbReference>
<dbReference type="EMBL" id="LN890553">
    <property type="protein sequence ID" value="CUS23848.1"/>
    <property type="molecule type" value="Genomic_DNA"/>
</dbReference>
<accession>A0A0P1L2V8</accession>
<dbReference type="Proteomes" id="UP000236544">
    <property type="component" value="Unassembled WGS sequence"/>
</dbReference>
<reference evidence="9" key="1">
    <citation type="submission" date="2015-10" db="EMBL/GenBank/DDBJ databases">
        <authorList>
            <person name="Devillers H."/>
        </authorList>
    </citation>
    <scope>NUCLEOTIDE SEQUENCE [LARGE SCALE GENOMIC DNA]</scope>
</reference>
<dbReference type="FunFam" id="3.20.20.100:FF:000002">
    <property type="entry name" value="2,5-diketo-D-gluconic acid reductase A"/>
    <property type="match status" value="1"/>
</dbReference>
<gene>
    <name evidence="8" type="ORF">LAQU0_S12e01398g</name>
</gene>
<feature type="active site" description="Proton donor" evidence="4">
    <location>
        <position position="55"/>
    </location>
</feature>
<dbReference type="AlphaFoldDB" id="A0A0P1L2V8"/>